<organism evidence="1 2">
    <name type="scientific">Saccharomonospora azurea NA-128</name>
    <dbReference type="NCBI Taxonomy" id="882081"/>
    <lineage>
        <taxon>Bacteria</taxon>
        <taxon>Bacillati</taxon>
        <taxon>Actinomycetota</taxon>
        <taxon>Actinomycetes</taxon>
        <taxon>Pseudonocardiales</taxon>
        <taxon>Pseudonocardiaceae</taxon>
        <taxon>Saccharomonospora</taxon>
    </lineage>
</organism>
<reference evidence="1 2" key="1">
    <citation type="journal article" date="2012" name="Stand. Genomic Sci.">
        <title>Genome sequence of the soil bacterium Saccharomonospora azurea type strain (NA-128(T)).</title>
        <authorList>
            <person name="Klenk H.P."/>
            <person name="Held B."/>
            <person name="Lucas S."/>
            <person name="Lapidus A."/>
            <person name="Copeland A."/>
            <person name="Hammon N."/>
            <person name="Pitluck S."/>
            <person name="Goodwin L.A."/>
            <person name="Han C."/>
            <person name="Tapia R."/>
            <person name="Brambilla E.M."/>
            <person name="Potter G."/>
            <person name="Land M."/>
            <person name="Ivanova N."/>
            <person name="Rohde M."/>
            <person name="Goker M."/>
            <person name="Detter J.C."/>
            <person name="Kyrpides N.C."/>
            <person name="Woyke T."/>
        </authorList>
    </citation>
    <scope>NUCLEOTIDE SEQUENCE [LARGE SCALE GENOMIC DNA]</scope>
    <source>
        <strain evidence="1 2">NA-128</strain>
    </source>
</reference>
<proteinExistence type="predicted"/>
<dbReference type="GO" id="GO:0004176">
    <property type="term" value="F:ATP-dependent peptidase activity"/>
    <property type="evidence" value="ECO:0007669"/>
    <property type="project" value="InterPro"/>
</dbReference>
<dbReference type="SUPFAM" id="SSF140990">
    <property type="entry name" value="FtsH protease domain-like"/>
    <property type="match status" value="1"/>
</dbReference>
<evidence type="ECO:0008006" key="3">
    <source>
        <dbReference type="Google" id="ProtNLM"/>
    </source>
</evidence>
<keyword evidence="2" id="KW-1185">Reference proteome</keyword>
<protein>
    <recommendedName>
        <fullName evidence="3">Peptidase family M41</fullName>
    </recommendedName>
</protein>
<dbReference type="AlphaFoldDB" id="H8GEU8"/>
<dbReference type="InterPro" id="IPR037219">
    <property type="entry name" value="Peptidase_M41-like"/>
</dbReference>
<sequence length="146" mass="16243">MRFAADEDITRWVSAFHEAGHAVIHCAAGGRIKRAVLTDDDNGYVIPVEEEPHPGRLMDWLAMILGGHEAAARFLVKHAGYGLSHARATTQPGARSDLAGFRRYARGSGISEAAARRETEKRVRRHWSRIERAAKKLHARGRLTQV</sequence>
<dbReference type="Gene3D" id="1.20.58.760">
    <property type="entry name" value="Peptidase M41"/>
    <property type="match status" value="1"/>
</dbReference>
<accession>H8GEU8</accession>
<evidence type="ECO:0000313" key="1">
    <source>
        <dbReference type="EMBL" id="EHY90009.1"/>
    </source>
</evidence>
<dbReference type="OrthoDB" id="3622807at2"/>
<dbReference type="EMBL" id="CM001466">
    <property type="protein sequence ID" value="EHY90009.1"/>
    <property type="molecule type" value="Genomic_DNA"/>
</dbReference>
<evidence type="ECO:0000313" key="2">
    <source>
        <dbReference type="Proteomes" id="UP000004705"/>
    </source>
</evidence>
<dbReference type="RefSeq" id="WP_005443127.1">
    <property type="nucleotide sequence ID" value="NZ_CM001466.1"/>
</dbReference>
<dbReference type="GO" id="GO:0004222">
    <property type="term" value="F:metalloendopeptidase activity"/>
    <property type="evidence" value="ECO:0007669"/>
    <property type="project" value="InterPro"/>
</dbReference>
<dbReference type="GO" id="GO:0006508">
    <property type="term" value="P:proteolysis"/>
    <property type="evidence" value="ECO:0007669"/>
    <property type="project" value="InterPro"/>
</dbReference>
<name>H8GEU8_9PSEU</name>
<dbReference type="HOGENOM" id="CLU_1776069_0_0_11"/>
<gene>
    <name evidence="1" type="ORF">SacazDRAFT_03128</name>
</gene>
<dbReference type="GO" id="GO:0005524">
    <property type="term" value="F:ATP binding"/>
    <property type="evidence" value="ECO:0007669"/>
    <property type="project" value="InterPro"/>
</dbReference>
<dbReference type="Proteomes" id="UP000004705">
    <property type="component" value="Chromosome"/>
</dbReference>